<dbReference type="RefSeq" id="WP_120415670.1">
    <property type="nucleotide sequence ID" value="NZ_CP047155.1"/>
</dbReference>
<gene>
    <name evidence="2" type="ORF">D6R50_16730</name>
</gene>
<name>A0A3A9IDC3_AERVE</name>
<keyword evidence="2" id="KW-0808">Transferase</keyword>
<comment type="caution">
    <text evidence="2">The sequence shown here is derived from an EMBL/GenBank/DDBJ whole genome shotgun (WGS) entry which is preliminary data.</text>
</comment>
<dbReference type="InterPro" id="IPR000182">
    <property type="entry name" value="GNAT_dom"/>
</dbReference>
<organism evidence="2 3">
    <name type="scientific">Aeromonas veronii</name>
    <dbReference type="NCBI Taxonomy" id="654"/>
    <lineage>
        <taxon>Bacteria</taxon>
        <taxon>Pseudomonadati</taxon>
        <taxon>Pseudomonadota</taxon>
        <taxon>Gammaproteobacteria</taxon>
        <taxon>Aeromonadales</taxon>
        <taxon>Aeromonadaceae</taxon>
        <taxon>Aeromonas</taxon>
    </lineage>
</organism>
<dbReference type="CDD" id="cd04301">
    <property type="entry name" value="NAT_SF"/>
    <property type="match status" value="1"/>
</dbReference>
<accession>A0A3A9IDC3</accession>
<dbReference type="InterPro" id="IPR016181">
    <property type="entry name" value="Acyl_CoA_acyltransferase"/>
</dbReference>
<dbReference type="Gene3D" id="3.40.630.30">
    <property type="match status" value="1"/>
</dbReference>
<dbReference type="Pfam" id="PF00583">
    <property type="entry name" value="Acetyltransf_1"/>
    <property type="match status" value="1"/>
</dbReference>
<dbReference type="SUPFAM" id="SSF55729">
    <property type="entry name" value="Acyl-CoA N-acyltransferases (Nat)"/>
    <property type="match status" value="1"/>
</dbReference>
<proteinExistence type="predicted"/>
<reference evidence="2 3" key="1">
    <citation type="submission" date="2018-09" db="EMBL/GenBank/DDBJ databases">
        <title>Genome sequencing of Aeromonas veronii MS-17-88.</title>
        <authorList>
            <person name="Tekedar H.C."/>
            <person name="Arick M.A."/>
            <person name="Hsu C.-Y."/>
            <person name="Thrash A."/>
            <person name="Karsi A."/>
            <person name="Lawrence M.L."/>
            <person name="Abdelhamed H."/>
        </authorList>
    </citation>
    <scope>NUCLEOTIDE SEQUENCE [LARGE SCALE GENOMIC DNA]</scope>
    <source>
        <strain evidence="2 3">MS 17-88</strain>
    </source>
</reference>
<sequence length="182" mass="20313">MLRTERPGDMLPVYELLSAAFGRSDEAELVNRLRECGAAVVTMVEEEEYEFMGHLMLSPITINGMEGPWLGLAPVAVHPDWQGQGIGSDLIREGLDTALEMDWKGVVVLGDPAYYSRFGFRPASEFGLHCIYEVPADCFMAMELQERGFAGVQGEVLYHPLFDELPDDPDEQPDALTEESHF</sequence>
<protein>
    <submittedName>
        <fullName evidence="2">N-acetyltransferase</fullName>
    </submittedName>
</protein>
<evidence type="ECO:0000313" key="2">
    <source>
        <dbReference type="EMBL" id="RKJ87870.1"/>
    </source>
</evidence>
<dbReference type="EMBL" id="RAWX01000003">
    <property type="protein sequence ID" value="RKJ87870.1"/>
    <property type="molecule type" value="Genomic_DNA"/>
</dbReference>
<feature type="region of interest" description="Disordered" evidence="1">
    <location>
        <begin position="162"/>
        <end position="182"/>
    </location>
</feature>
<dbReference type="Proteomes" id="UP000281725">
    <property type="component" value="Unassembled WGS sequence"/>
</dbReference>
<evidence type="ECO:0000256" key="1">
    <source>
        <dbReference type="SAM" id="MobiDB-lite"/>
    </source>
</evidence>
<evidence type="ECO:0000313" key="3">
    <source>
        <dbReference type="Proteomes" id="UP000281725"/>
    </source>
</evidence>
<dbReference type="AlphaFoldDB" id="A0A3A9IDC3"/>
<dbReference type="GO" id="GO:0016747">
    <property type="term" value="F:acyltransferase activity, transferring groups other than amino-acyl groups"/>
    <property type="evidence" value="ECO:0007669"/>
    <property type="project" value="InterPro"/>
</dbReference>
<dbReference type="PROSITE" id="PS51186">
    <property type="entry name" value="GNAT"/>
    <property type="match status" value="1"/>
</dbReference>
<feature type="compositionally biased region" description="Acidic residues" evidence="1">
    <location>
        <begin position="164"/>
        <end position="182"/>
    </location>
</feature>